<sequence>MGIDTSSRAGAPARVVVDSIKLKVEAIATPYEDGVSGRHFVAPSLVIPFPPHIVSSNHNCAYGSTLSCSHVVISFFPYPYRYWDSMNATSEAFYTVPAWSKDIALLGAHIEQAVELNPMTEGGFLRSVRNKALKRAEDGYQQLPHSASNIMSVTPGIYLIRNRKTGYYIVPNNETSSGDAVTTIKIGDQVPKEAKLTVSVDQTGAYTIKSDSNLSVADSGLNRLNIVTPRRNDARSRQKRRKRTRSEQDCPATPPHADDLHANPNSATIPIPSPQPVMGIDTVPLSQHRTSNSPLESPGPSGWSWDDLVDRPNFDIPGNDTGTVNDLDINDYQYFVESVFAEECGFYQLSSRLYLVRGWNEIQRTVAMSWYHIQQMNIGMDQAFVCMCPNHRRNGVCFHSRYMMDYGHERFPPSADVSDNDDRPILVLRYQEQDDDIYFNIISTPSHRLPTIKNGAAVEYVGRNDGNARHSLQQHIHADILARDPTVNETDIQYQDPPVRHATSRSNESVSYRTLPAPIWARIPSDPSPPPIIHLNGAPEFISIQGETATCCCKSERVQYSPFSETIRRPCIIYDIKTSWDSVIELQQCLACKKRCVGPDCREIGLFNWNNRILFTHQLLDDFIAAYTTSETPIRSWVSVMARRYESSNAARPFIGHQTFSTVWFSYVRLLQLDKNTVCSKCGPSPEALIFDGVSISFSRRNMLSSIQPPTIIHPTKSSVRECTIRVRNQQFIPDLTLRKQIRMVLSGPSLFAKGFMSEGISTNADPQ</sequence>
<evidence type="ECO:0000259" key="2">
    <source>
        <dbReference type="Pfam" id="PF18717"/>
    </source>
</evidence>
<dbReference type="AlphaFoldDB" id="A0A067SFY1"/>
<dbReference type="Proteomes" id="UP000027222">
    <property type="component" value="Unassembled WGS sequence"/>
</dbReference>
<dbReference type="EMBL" id="KL142436">
    <property type="protein sequence ID" value="KDR65668.1"/>
    <property type="molecule type" value="Genomic_DNA"/>
</dbReference>
<dbReference type="Pfam" id="PF18717">
    <property type="entry name" value="CxC4"/>
    <property type="match status" value="1"/>
</dbReference>
<proteinExistence type="predicted"/>
<evidence type="ECO:0000313" key="4">
    <source>
        <dbReference type="Proteomes" id="UP000027222"/>
    </source>
</evidence>
<keyword evidence="4" id="KW-1185">Reference proteome</keyword>
<dbReference type="InterPro" id="IPR040648">
    <property type="entry name" value="HMGXB3_CxC4"/>
</dbReference>
<dbReference type="OrthoDB" id="5598737at2759"/>
<evidence type="ECO:0000313" key="3">
    <source>
        <dbReference type="EMBL" id="KDR65668.1"/>
    </source>
</evidence>
<reference evidence="4" key="1">
    <citation type="journal article" date="2014" name="Proc. Natl. Acad. Sci. U.S.A.">
        <title>Extensive sampling of basidiomycete genomes demonstrates inadequacy of the white-rot/brown-rot paradigm for wood decay fungi.</title>
        <authorList>
            <person name="Riley R."/>
            <person name="Salamov A.A."/>
            <person name="Brown D.W."/>
            <person name="Nagy L.G."/>
            <person name="Floudas D."/>
            <person name="Held B.W."/>
            <person name="Levasseur A."/>
            <person name="Lombard V."/>
            <person name="Morin E."/>
            <person name="Otillar R."/>
            <person name="Lindquist E.A."/>
            <person name="Sun H."/>
            <person name="LaButti K.M."/>
            <person name="Schmutz J."/>
            <person name="Jabbour D."/>
            <person name="Luo H."/>
            <person name="Baker S.E."/>
            <person name="Pisabarro A.G."/>
            <person name="Walton J.D."/>
            <person name="Blanchette R.A."/>
            <person name="Henrissat B."/>
            <person name="Martin F."/>
            <person name="Cullen D."/>
            <person name="Hibbett D.S."/>
            <person name="Grigoriev I.V."/>
        </authorList>
    </citation>
    <scope>NUCLEOTIDE SEQUENCE [LARGE SCALE GENOMIC DNA]</scope>
    <source>
        <strain evidence="4">CBS 339.88</strain>
    </source>
</reference>
<evidence type="ECO:0000256" key="1">
    <source>
        <dbReference type="SAM" id="MobiDB-lite"/>
    </source>
</evidence>
<gene>
    <name evidence="3" type="ORF">GALMADRAFT_148490</name>
</gene>
<accession>A0A067SFY1</accession>
<dbReference type="HOGENOM" id="CLU_363705_0_0_1"/>
<name>A0A067SFY1_GALM3</name>
<feature type="region of interest" description="Disordered" evidence="1">
    <location>
        <begin position="225"/>
        <end position="302"/>
    </location>
</feature>
<feature type="domain" description="HMG" evidence="2">
    <location>
        <begin position="545"/>
        <end position="667"/>
    </location>
</feature>
<protein>
    <recommendedName>
        <fullName evidence="2">HMG domain-containing protein</fullName>
    </recommendedName>
</protein>
<organism evidence="3 4">
    <name type="scientific">Galerina marginata (strain CBS 339.88)</name>
    <dbReference type="NCBI Taxonomy" id="685588"/>
    <lineage>
        <taxon>Eukaryota</taxon>
        <taxon>Fungi</taxon>
        <taxon>Dikarya</taxon>
        <taxon>Basidiomycota</taxon>
        <taxon>Agaricomycotina</taxon>
        <taxon>Agaricomycetes</taxon>
        <taxon>Agaricomycetidae</taxon>
        <taxon>Agaricales</taxon>
        <taxon>Agaricineae</taxon>
        <taxon>Strophariaceae</taxon>
        <taxon>Galerina</taxon>
    </lineage>
</organism>
<feature type="compositionally biased region" description="Polar residues" evidence="1">
    <location>
        <begin position="284"/>
        <end position="295"/>
    </location>
</feature>